<evidence type="ECO:0000313" key="1">
    <source>
        <dbReference type="EMBL" id="MFC0681397.1"/>
    </source>
</evidence>
<dbReference type="EMBL" id="JBHLTG010000008">
    <property type="protein sequence ID" value="MFC0681397.1"/>
    <property type="molecule type" value="Genomic_DNA"/>
</dbReference>
<dbReference type="InterPro" id="IPR011009">
    <property type="entry name" value="Kinase-like_dom_sf"/>
</dbReference>
<dbReference type="Proteomes" id="UP001589896">
    <property type="component" value="Unassembled WGS sequence"/>
</dbReference>
<reference evidence="1 2" key="1">
    <citation type="submission" date="2024-09" db="EMBL/GenBank/DDBJ databases">
        <authorList>
            <person name="Sun Q."/>
            <person name="Mori K."/>
        </authorList>
    </citation>
    <scope>NUCLEOTIDE SEQUENCE [LARGE SCALE GENOMIC DNA]</scope>
    <source>
        <strain evidence="1 2">KCTC 23076</strain>
    </source>
</reference>
<accession>A0ABV6RWP5</accession>
<dbReference type="Gene3D" id="3.90.1200.10">
    <property type="match status" value="1"/>
</dbReference>
<keyword evidence="2" id="KW-1185">Reference proteome</keyword>
<proteinExistence type="predicted"/>
<dbReference type="SUPFAM" id="SSF56112">
    <property type="entry name" value="Protein kinase-like (PK-like)"/>
    <property type="match status" value="1"/>
</dbReference>
<dbReference type="Pfam" id="PF04655">
    <property type="entry name" value="APH_6_hur"/>
    <property type="match status" value="1"/>
</dbReference>
<dbReference type="InterPro" id="IPR006748">
    <property type="entry name" value="NH2Glyco/OHUrea_AB-resist_kin"/>
</dbReference>
<sequence>MASPFERSAIDAYPTKPAWDAVATEILGSMLDRWHLSEAHVFPATAAAVVAAVRRQDGSPAVLKIGFPHEEAIWEAVLLDGLPADLAPSVLDQDAWSWAMLLERLDPGTTLADAGIPDIEAVGIGAELHRRLLAAPPPSGVPALAEQYRPFVDRLAEDAAGALLRDAGVAEGAGNEAIDEFDRLCRTAPAQALLHGDLNPGNILRHGDGWRIIDPKPALGDPAFDTFSLVRDLMTDTGSPTKLAELTEAAVSAAGVDLERAIRWIRVRGILSAFWNLEDGLADDGRRDVELAWSAEDLLGLPSPR</sequence>
<protein>
    <submittedName>
        <fullName evidence="1">Aminoglycoside phosphotransferase family protein</fullName>
    </submittedName>
</protein>
<gene>
    <name evidence="1" type="ORF">ACFFGH_26505</name>
</gene>
<name>A0ABV6RWP5_9GAMM</name>
<evidence type="ECO:0000313" key="2">
    <source>
        <dbReference type="Proteomes" id="UP001589896"/>
    </source>
</evidence>
<organism evidence="1 2">
    <name type="scientific">Lysobacter korlensis</name>
    <dbReference type="NCBI Taxonomy" id="553636"/>
    <lineage>
        <taxon>Bacteria</taxon>
        <taxon>Pseudomonadati</taxon>
        <taxon>Pseudomonadota</taxon>
        <taxon>Gammaproteobacteria</taxon>
        <taxon>Lysobacterales</taxon>
        <taxon>Lysobacteraceae</taxon>
        <taxon>Lysobacter</taxon>
    </lineage>
</organism>
<comment type="caution">
    <text evidence="1">The sequence shown here is derived from an EMBL/GenBank/DDBJ whole genome shotgun (WGS) entry which is preliminary data.</text>
</comment>
<dbReference type="RefSeq" id="WP_386673989.1">
    <property type="nucleotide sequence ID" value="NZ_JBHLTG010000008.1"/>
</dbReference>